<reference evidence="2" key="1">
    <citation type="submission" date="2023-03" db="EMBL/GenBank/DDBJ databases">
        <title>Massive genome expansion in bonnet fungi (Mycena s.s.) driven by repeated elements and novel gene families across ecological guilds.</title>
        <authorList>
            <consortium name="Lawrence Berkeley National Laboratory"/>
            <person name="Harder C.B."/>
            <person name="Miyauchi S."/>
            <person name="Viragh M."/>
            <person name="Kuo A."/>
            <person name="Thoen E."/>
            <person name="Andreopoulos B."/>
            <person name="Lu D."/>
            <person name="Skrede I."/>
            <person name="Drula E."/>
            <person name="Henrissat B."/>
            <person name="Morin E."/>
            <person name="Kohler A."/>
            <person name="Barry K."/>
            <person name="LaButti K."/>
            <person name="Morin E."/>
            <person name="Salamov A."/>
            <person name="Lipzen A."/>
            <person name="Mereny Z."/>
            <person name="Hegedus B."/>
            <person name="Baldrian P."/>
            <person name="Stursova M."/>
            <person name="Weitz H."/>
            <person name="Taylor A."/>
            <person name="Grigoriev I.V."/>
            <person name="Nagy L.G."/>
            <person name="Martin F."/>
            <person name="Kauserud H."/>
        </authorList>
    </citation>
    <scope>NUCLEOTIDE SEQUENCE</scope>
    <source>
        <strain evidence="2">9144</strain>
    </source>
</reference>
<protein>
    <submittedName>
        <fullName evidence="2">Uncharacterized protein</fullName>
    </submittedName>
</protein>
<evidence type="ECO:0000256" key="1">
    <source>
        <dbReference type="SAM" id="MobiDB-lite"/>
    </source>
</evidence>
<evidence type="ECO:0000313" key="3">
    <source>
        <dbReference type="Proteomes" id="UP001219525"/>
    </source>
</evidence>
<dbReference type="EMBL" id="JARJCW010000010">
    <property type="protein sequence ID" value="KAJ7219932.1"/>
    <property type="molecule type" value="Genomic_DNA"/>
</dbReference>
<name>A0AAD6VQC3_9AGAR</name>
<proteinExistence type="predicted"/>
<gene>
    <name evidence="2" type="ORF">GGX14DRAFT_389350</name>
</gene>
<keyword evidence="3" id="KW-1185">Reference proteome</keyword>
<dbReference type="AlphaFoldDB" id="A0AAD6VQC3"/>
<sequence length="212" mass="25402">MGRRQKHLTDEEQAAAKQTASRKYENSSRGKSAREQRDALRRIRRHTRQSPIPCLAPLPADVLSWACFSLLETEPIYQEALHAGFDNSPFMHWTEDPPFLKTNYVDPPYGHDTPEYWEHVRVLESAVHGIQMSDERRCEAHFREKAPEWGPRFSRIYFRLEVKERLERWEKLWDSYESHRQANDPLRFAMWEHLVGWLARSICRIYYLEFLK</sequence>
<feature type="compositionally biased region" description="Basic and acidic residues" evidence="1">
    <location>
        <begin position="22"/>
        <end position="38"/>
    </location>
</feature>
<dbReference type="Proteomes" id="UP001219525">
    <property type="component" value="Unassembled WGS sequence"/>
</dbReference>
<evidence type="ECO:0000313" key="2">
    <source>
        <dbReference type="EMBL" id="KAJ7219932.1"/>
    </source>
</evidence>
<accession>A0AAD6VQC3</accession>
<feature type="region of interest" description="Disordered" evidence="1">
    <location>
        <begin position="1"/>
        <end position="38"/>
    </location>
</feature>
<comment type="caution">
    <text evidence="2">The sequence shown here is derived from an EMBL/GenBank/DDBJ whole genome shotgun (WGS) entry which is preliminary data.</text>
</comment>
<organism evidence="2 3">
    <name type="scientific">Mycena pura</name>
    <dbReference type="NCBI Taxonomy" id="153505"/>
    <lineage>
        <taxon>Eukaryota</taxon>
        <taxon>Fungi</taxon>
        <taxon>Dikarya</taxon>
        <taxon>Basidiomycota</taxon>
        <taxon>Agaricomycotina</taxon>
        <taxon>Agaricomycetes</taxon>
        <taxon>Agaricomycetidae</taxon>
        <taxon>Agaricales</taxon>
        <taxon>Marasmiineae</taxon>
        <taxon>Mycenaceae</taxon>
        <taxon>Mycena</taxon>
    </lineage>
</organism>